<comment type="caution">
    <text evidence="1">The sequence shown here is derived from an EMBL/GenBank/DDBJ whole genome shotgun (WGS) entry which is preliminary data.</text>
</comment>
<evidence type="ECO:0000313" key="2">
    <source>
        <dbReference type="Proteomes" id="UP000273022"/>
    </source>
</evidence>
<dbReference type="AlphaFoldDB" id="A0A3A6SZN9"/>
<dbReference type="Proteomes" id="UP000273022">
    <property type="component" value="Unassembled WGS sequence"/>
</dbReference>
<dbReference type="EMBL" id="QYYH01000280">
    <property type="protein sequence ID" value="RJY00944.1"/>
    <property type="molecule type" value="Genomic_DNA"/>
</dbReference>
<sequence length="78" mass="9119">MLGEDHSLIKDFSAHKDKIIKLTASDSSFKKMANEYHRLDSEIREIELQGVPVADERFNQLKHQRSALKDKLYKLIIH</sequence>
<proteinExistence type="predicted"/>
<dbReference type="Gene3D" id="6.10.280.50">
    <property type="match status" value="1"/>
</dbReference>
<reference evidence="1 2" key="1">
    <citation type="submission" date="2018-09" db="EMBL/GenBank/DDBJ databases">
        <title>Phylogeny of the Shewanellaceae, and recommendation for two new genera, Pseudoshewanella and Parashewanella.</title>
        <authorList>
            <person name="Wang G."/>
        </authorList>
    </citation>
    <scope>NUCLEOTIDE SEQUENCE [LARGE SCALE GENOMIC DNA]</scope>
    <source>
        <strain evidence="1 2">KCTC 22492</strain>
    </source>
</reference>
<dbReference type="InterPro" id="IPR007420">
    <property type="entry name" value="DUF465"/>
</dbReference>
<dbReference type="Pfam" id="PF04325">
    <property type="entry name" value="DUF465"/>
    <property type="match status" value="1"/>
</dbReference>
<evidence type="ECO:0000313" key="1">
    <source>
        <dbReference type="EMBL" id="RJY00944.1"/>
    </source>
</evidence>
<organism evidence="1 2">
    <name type="scientific">Parashewanella spongiae</name>
    <dbReference type="NCBI Taxonomy" id="342950"/>
    <lineage>
        <taxon>Bacteria</taxon>
        <taxon>Pseudomonadati</taxon>
        <taxon>Pseudomonadota</taxon>
        <taxon>Gammaproteobacteria</taxon>
        <taxon>Alteromonadales</taxon>
        <taxon>Shewanellaceae</taxon>
        <taxon>Parashewanella</taxon>
    </lineage>
</organism>
<protein>
    <submittedName>
        <fullName evidence="1">DUF465 domain-containing protein</fullName>
    </submittedName>
</protein>
<dbReference type="InterPro" id="IPR038444">
    <property type="entry name" value="DUF465_sf"/>
</dbReference>
<accession>A0A3A6SZN9</accession>
<dbReference type="OrthoDB" id="1263265at2"/>
<gene>
    <name evidence="1" type="ORF">D5R81_20065</name>
</gene>
<dbReference type="RefSeq" id="WP_121855311.1">
    <property type="nucleotide sequence ID" value="NZ_CP037952.1"/>
</dbReference>
<name>A0A3A6SZN9_9GAMM</name>
<keyword evidence="2" id="KW-1185">Reference proteome</keyword>